<evidence type="ECO:0000313" key="2">
    <source>
        <dbReference type="EMBL" id="JAR87210.1"/>
    </source>
</evidence>
<organism evidence="2">
    <name type="scientific">Alectorobius mimon</name>
    <dbReference type="NCBI Taxonomy" id="360319"/>
    <lineage>
        <taxon>Eukaryota</taxon>
        <taxon>Metazoa</taxon>
        <taxon>Ecdysozoa</taxon>
        <taxon>Arthropoda</taxon>
        <taxon>Chelicerata</taxon>
        <taxon>Arachnida</taxon>
        <taxon>Acari</taxon>
        <taxon>Parasitiformes</taxon>
        <taxon>Ixodida</taxon>
        <taxon>Ixodoidea</taxon>
        <taxon>Argasidae</taxon>
        <taxon>Ornithodorinae</taxon>
        <taxon>Alectorobius</taxon>
    </lineage>
</organism>
<feature type="region of interest" description="Disordered" evidence="1">
    <location>
        <begin position="1"/>
        <end position="101"/>
    </location>
</feature>
<dbReference type="AlphaFoldDB" id="A0A147B8V7"/>
<accession>A0A147B8V7</accession>
<evidence type="ECO:0000256" key="1">
    <source>
        <dbReference type="SAM" id="MobiDB-lite"/>
    </source>
</evidence>
<dbReference type="EMBL" id="GEIB01000793">
    <property type="protein sequence ID" value="JAR87210.1"/>
    <property type="molecule type" value="Transcribed_RNA"/>
</dbReference>
<protein>
    <submittedName>
        <fullName evidence="2">Translational activator gcn1</fullName>
    </submittedName>
</protein>
<sequence length="154" mass="16137">QEARMPGPAPESLLRPGWRQSTTPLMHLRESFVGTPEGAAAVEQSSETDSGGSRPDSSHSAPTPSCAPWTEQPDALPATRGTGDARKEAQMAEGWQSRCQGGPTAYGLPVAERATEHPLVPLAKICPRNRAVSVDPVTAGPLSSTGSLMAAQQR</sequence>
<reference evidence="2" key="1">
    <citation type="submission" date="2016-03" db="EMBL/GenBank/DDBJ databases">
        <title>Gut transcriptome analysis on engorged females of Ornithodoros mimon (Acari: Argasidae) and phylogenetic inferences of soft ticks.</title>
        <authorList>
            <person name="Landulfo G.A."/>
            <person name="Giovanni D."/>
            <person name="Carvalho E."/>
            <person name="Junqueira-de-Azevedo I."/>
            <person name="Patane J."/>
            <person name="Mendoca R."/>
            <person name="Barros-Battesti D."/>
        </authorList>
    </citation>
    <scope>NUCLEOTIDE SEQUENCE</scope>
    <source>
        <strain evidence="2">Females</strain>
        <tissue evidence="2">Gut</tissue>
    </source>
</reference>
<name>A0A147B8V7_9ACAR</name>
<feature type="non-terminal residue" evidence="2">
    <location>
        <position position="154"/>
    </location>
</feature>
<feature type="non-terminal residue" evidence="2">
    <location>
        <position position="1"/>
    </location>
</feature>
<proteinExistence type="predicted"/>